<proteinExistence type="predicted"/>
<dbReference type="InterPro" id="IPR003591">
    <property type="entry name" value="Leu-rich_rpt_typical-subtyp"/>
</dbReference>
<evidence type="ECO:0000256" key="2">
    <source>
        <dbReference type="ARBA" id="ARBA00022729"/>
    </source>
</evidence>
<dbReference type="eggNOG" id="KOG0619">
    <property type="taxonomic scope" value="Eukaryota"/>
</dbReference>
<keyword evidence="1" id="KW-0433">Leucine-rich repeat</keyword>
<evidence type="ECO:0000313" key="6">
    <source>
        <dbReference type="EMBL" id="EEN51049.1"/>
    </source>
</evidence>
<dbReference type="SUPFAM" id="SSF52058">
    <property type="entry name" value="L domain-like"/>
    <property type="match status" value="1"/>
</dbReference>
<dbReference type="AlphaFoldDB" id="C3Z8V0"/>
<dbReference type="InterPro" id="IPR032675">
    <property type="entry name" value="LRR_dom_sf"/>
</dbReference>
<evidence type="ECO:0000256" key="4">
    <source>
        <dbReference type="ARBA" id="ARBA00023180"/>
    </source>
</evidence>
<dbReference type="InterPro" id="IPR000372">
    <property type="entry name" value="LRRNT"/>
</dbReference>
<dbReference type="InterPro" id="IPR050333">
    <property type="entry name" value="SLRP"/>
</dbReference>
<reference evidence="6" key="1">
    <citation type="journal article" date="2008" name="Nature">
        <title>The amphioxus genome and the evolution of the chordate karyotype.</title>
        <authorList>
            <consortium name="US DOE Joint Genome Institute (JGI-PGF)"/>
            <person name="Putnam N.H."/>
            <person name="Butts T."/>
            <person name="Ferrier D.E.K."/>
            <person name="Furlong R.F."/>
            <person name="Hellsten U."/>
            <person name="Kawashima T."/>
            <person name="Robinson-Rechavi M."/>
            <person name="Shoguchi E."/>
            <person name="Terry A."/>
            <person name="Yu J.-K."/>
            <person name="Benito-Gutierrez E.L."/>
            <person name="Dubchak I."/>
            <person name="Garcia-Fernandez J."/>
            <person name="Gibson-Brown J.J."/>
            <person name="Grigoriev I.V."/>
            <person name="Horton A.C."/>
            <person name="de Jong P.J."/>
            <person name="Jurka J."/>
            <person name="Kapitonov V.V."/>
            <person name="Kohara Y."/>
            <person name="Kuroki Y."/>
            <person name="Lindquist E."/>
            <person name="Lucas S."/>
            <person name="Osoegawa K."/>
            <person name="Pennacchio L.A."/>
            <person name="Salamov A.A."/>
            <person name="Satou Y."/>
            <person name="Sauka-Spengler T."/>
            <person name="Schmutz J."/>
            <person name="Shin-I T."/>
            <person name="Toyoda A."/>
            <person name="Bronner-Fraser M."/>
            <person name="Fujiyama A."/>
            <person name="Holland L.Z."/>
            <person name="Holland P.W.H."/>
            <person name="Satoh N."/>
            <person name="Rokhsar D.S."/>
        </authorList>
    </citation>
    <scope>NUCLEOTIDE SEQUENCE [LARGE SCALE GENOMIC DNA]</scope>
    <source>
        <strain evidence="6">S238N-H82</strain>
        <tissue evidence="6">Testes</tissue>
    </source>
</reference>
<dbReference type="InterPro" id="IPR001611">
    <property type="entry name" value="Leu-rich_rpt"/>
</dbReference>
<feature type="non-terminal residue" evidence="6">
    <location>
        <position position="1"/>
    </location>
</feature>
<dbReference type="PANTHER" id="PTHR45712:SF1">
    <property type="entry name" value="NEPHROCAN"/>
    <property type="match status" value="1"/>
</dbReference>
<keyword evidence="2" id="KW-0732">Signal</keyword>
<evidence type="ECO:0000256" key="3">
    <source>
        <dbReference type="ARBA" id="ARBA00022737"/>
    </source>
</evidence>
<keyword evidence="4" id="KW-0325">Glycoprotein</keyword>
<dbReference type="InParanoid" id="C3Z8V0"/>
<dbReference type="SMART" id="SM00364">
    <property type="entry name" value="LRR_BAC"/>
    <property type="match status" value="3"/>
</dbReference>
<dbReference type="Gene3D" id="3.80.10.10">
    <property type="entry name" value="Ribonuclease Inhibitor"/>
    <property type="match status" value="1"/>
</dbReference>
<dbReference type="EMBL" id="GG666596">
    <property type="protein sequence ID" value="EEN51049.1"/>
    <property type="molecule type" value="Genomic_DNA"/>
</dbReference>
<dbReference type="PROSITE" id="PS51450">
    <property type="entry name" value="LRR"/>
    <property type="match status" value="1"/>
</dbReference>
<dbReference type="SMART" id="SM00369">
    <property type="entry name" value="LRR_TYP"/>
    <property type="match status" value="4"/>
</dbReference>
<name>C3Z8V0_BRAFL</name>
<accession>C3Z8V0</accession>
<dbReference type="PANTHER" id="PTHR45712">
    <property type="entry name" value="AGAP008170-PA"/>
    <property type="match status" value="1"/>
</dbReference>
<feature type="non-terminal residue" evidence="6">
    <location>
        <position position="152"/>
    </location>
</feature>
<dbReference type="SMART" id="SM00013">
    <property type="entry name" value="LRRNT"/>
    <property type="match status" value="1"/>
</dbReference>
<protein>
    <recommendedName>
        <fullName evidence="5">LRRNT domain-containing protein</fullName>
    </recommendedName>
</protein>
<evidence type="ECO:0000259" key="5">
    <source>
        <dbReference type="SMART" id="SM00013"/>
    </source>
</evidence>
<organism>
    <name type="scientific">Branchiostoma floridae</name>
    <name type="common">Florida lancelet</name>
    <name type="synonym">Amphioxus</name>
    <dbReference type="NCBI Taxonomy" id="7739"/>
    <lineage>
        <taxon>Eukaryota</taxon>
        <taxon>Metazoa</taxon>
        <taxon>Chordata</taxon>
        <taxon>Cephalochordata</taxon>
        <taxon>Leptocardii</taxon>
        <taxon>Amphioxiformes</taxon>
        <taxon>Branchiostomatidae</taxon>
        <taxon>Branchiostoma</taxon>
    </lineage>
</organism>
<gene>
    <name evidence="6" type="ORF">BRAFLDRAFT_137032</name>
</gene>
<evidence type="ECO:0000256" key="1">
    <source>
        <dbReference type="ARBA" id="ARBA00022614"/>
    </source>
</evidence>
<dbReference type="Pfam" id="PF13855">
    <property type="entry name" value="LRR_8"/>
    <property type="match status" value="1"/>
</dbReference>
<dbReference type="Pfam" id="PF01462">
    <property type="entry name" value="LRRNT"/>
    <property type="match status" value="1"/>
</dbReference>
<feature type="domain" description="LRRNT" evidence="5">
    <location>
        <begin position="3"/>
        <end position="37"/>
    </location>
</feature>
<keyword evidence="3" id="KW-0677">Repeat</keyword>
<sequence>QAVCPKGCECLEGTRIVNCSRLGLTSVPSGIPTNVQQLILEHNNIARIPDIPVGAFHQMKSLATLWLDGNLLKTLDPGYIPEMPMLSHLDLSDNRLKEFPWSSLSNVSRIMTLKLHNNKISKVSAFVDFPPHLQYLYLQSNRITTIPETFLD</sequence>